<organism evidence="15 16">
    <name type="scientific">Abeliophyllum distichum</name>
    <dbReference type="NCBI Taxonomy" id="126358"/>
    <lineage>
        <taxon>Eukaryota</taxon>
        <taxon>Viridiplantae</taxon>
        <taxon>Streptophyta</taxon>
        <taxon>Embryophyta</taxon>
        <taxon>Tracheophyta</taxon>
        <taxon>Spermatophyta</taxon>
        <taxon>Magnoliopsida</taxon>
        <taxon>eudicotyledons</taxon>
        <taxon>Gunneridae</taxon>
        <taxon>Pentapetalae</taxon>
        <taxon>asterids</taxon>
        <taxon>lamiids</taxon>
        <taxon>Lamiales</taxon>
        <taxon>Oleaceae</taxon>
        <taxon>Forsythieae</taxon>
        <taxon>Abeliophyllum</taxon>
    </lineage>
</organism>
<evidence type="ECO:0000256" key="3">
    <source>
        <dbReference type="ARBA" id="ARBA00022528"/>
    </source>
</evidence>
<dbReference type="InterPro" id="IPR044838">
    <property type="entry name" value="EGY1-like"/>
</dbReference>
<feature type="transmembrane region" description="Helical" evidence="13">
    <location>
        <begin position="289"/>
        <end position="310"/>
    </location>
</feature>
<evidence type="ECO:0000256" key="7">
    <source>
        <dbReference type="ARBA" id="ARBA00022801"/>
    </source>
</evidence>
<evidence type="ECO:0000256" key="1">
    <source>
        <dbReference type="ARBA" id="ARBA00004508"/>
    </source>
</evidence>
<proteinExistence type="inferred from homology"/>
<feature type="transmembrane region" description="Helical" evidence="13">
    <location>
        <begin position="464"/>
        <end position="494"/>
    </location>
</feature>
<accession>A0ABD1QZY2</accession>
<dbReference type="PANTHER" id="PTHR31412:SF0">
    <property type="entry name" value="ZINC METALLOPROTEASE EGY1, CHLOROPLASTIC-RELATED"/>
    <property type="match status" value="1"/>
</dbReference>
<sequence>MATLTSCSFRLTPPNRFNFRVKIQNINTNFCLCGALLSKRRRTILKGNCTRLNLTVRSCYNDKNNTENENDVTNGEGENRDNSNLATMSSDDEKSDDNSENSPTSIPNRTPTISSIGSSYNNFQVDSFKLMELLGPEKVDPADVNVIKEKLFGYSTFWVTKEEPFGDLGEGILFLGNLRGKREDVFAKLQSQLAEIMGDKYNLFMVEEPNSEGPDPRGGPRVSFGMLRKEVSEPGPTTLWQYVIALLLFLLTIGSSVELGIASQINRLPPEVVKYFTDPNAIEPPDMQLLLPFVDSALPLAYGVLGVQLFHEVGHFLAAFPMKVKLSIPYFIPNITLGSFGAITQFKSILPDRKTKVDVSLSGPFAGAALSLSMFTIGLLLSSNPAVAGDLVQVPSLLFQGSLLLGLISRAALGYTAMHAATVSIHPLVIAGWCGLTTTAFNLLPIGCLDGGRAMQGAFGKNALIASGLATYTLLGLGVLGGPLSLPWGLYVLICQRTPEKPCLNDVTEVGTWRKTVLTMAIVLVVMTLLPVWDELAEELGMGLVTTF</sequence>
<comment type="caution">
    <text evidence="15">The sequence shown here is derived from an EMBL/GenBank/DDBJ whole genome shotgun (WGS) entry which is preliminary data.</text>
</comment>
<keyword evidence="6 13" id="KW-0812">Transmembrane</keyword>
<name>A0ABD1QZY2_9LAMI</name>
<keyword evidence="3" id="KW-0150">Chloroplast</keyword>
<feature type="domain" description="Peptidase M50" evidence="14">
    <location>
        <begin position="301"/>
        <end position="460"/>
    </location>
</feature>
<evidence type="ECO:0000256" key="8">
    <source>
        <dbReference type="ARBA" id="ARBA00022946"/>
    </source>
</evidence>
<feature type="transmembrane region" description="Helical" evidence="13">
    <location>
        <begin position="362"/>
        <end position="382"/>
    </location>
</feature>
<dbReference type="GO" id="GO:0008237">
    <property type="term" value="F:metallopeptidase activity"/>
    <property type="evidence" value="ECO:0007669"/>
    <property type="project" value="UniProtKB-KW"/>
</dbReference>
<comment type="similarity">
    <text evidence="2">Belongs to the peptidase M50B family.</text>
</comment>
<protein>
    <submittedName>
        <fullName evidence="15">Zinc metalloprotease EGY1</fullName>
    </submittedName>
</protein>
<dbReference type="GO" id="GO:0031969">
    <property type="term" value="C:chloroplast membrane"/>
    <property type="evidence" value="ECO:0007669"/>
    <property type="project" value="UniProtKB-SubCell"/>
</dbReference>
<evidence type="ECO:0000256" key="6">
    <source>
        <dbReference type="ARBA" id="ARBA00022692"/>
    </source>
</evidence>
<dbReference type="Proteomes" id="UP001604336">
    <property type="component" value="Unassembled WGS sequence"/>
</dbReference>
<keyword evidence="5" id="KW-0645">Protease</keyword>
<feature type="transmembrane region" description="Helical" evidence="13">
    <location>
        <begin position="330"/>
        <end position="350"/>
    </location>
</feature>
<evidence type="ECO:0000256" key="12">
    <source>
        <dbReference type="SAM" id="MobiDB-lite"/>
    </source>
</evidence>
<evidence type="ECO:0000256" key="13">
    <source>
        <dbReference type="SAM" id="Phobius"/>
    </source>
</evidence>
<evidence type="ECO:0000256" key="11">
    <source>
        <dbReference type="ARBA" id="ARBA00023136"/>
    </source>
</evidence>
<keyword evidence="16" id="KW-1185">Reference proteome</keyword>
<keyword evidence="4" id="KW-0934">Plastid</keyword>
<dbReference type="GO" id="GO:0006508">
    <property type="term" value="P:proteolysis"/>
    <property type="evidence" value="ECO:0007669"/>
    <property type="project" value="UniProtKB-KW"/>
</dbReference>
<feature type="transmembrane region" description="Helical" evidence="13">
    <location>
        <begin position="515"/>
        <end position="533"/>
    </location>
</feature>
<keyword evidence="7" id="KW-0378">Hydrolase</keyword>
<feature type="transmembrane region" description="Helical" evidence="13">
    <location>
        <begin position="394"/>
        <end position="413"/>
    </location>
</feature>
<keyword evidence="9 13" id="KW-1133">Transmembrane helix</keyword>
<evidence type="ECO:0000313" key="15">
    <source>
        <dbReference type="EMBL" id="KAL2480881.1"/>
    </source>
</evidence>
<feature type="transmembrane region" description="Helical" evidence="13">
    <location>
        <begin position="239"/>
        <end position="261"/>
    </location>
</feature>
<dbReference type="CDD" id="cd06160">
    <property type="entry name" value="S2P-M50_like_2"/>
    <property type="match status" value="1"/>
</dbReference>
<keyword evidence="11 13" id="KW-0472">Membrane</keyword>
<evidence type="ECO:0000256" key="10">
    <source>
        <dbReference type="ARBA" id="ARBA00023049"/>
    </source>
</evidence>
<feature type="transmembrane region" description="Helical" evidence="13">
    <location>
        <begin position="425"/>
        <end position="444"/>
    </location>
</feature>
<dbReference type="InterPro" id="IPR008915">
    <property type="entry name" value="Peptidase_M50"/>
</dbReference>
<dbReference type="Pfam" id="PF02163">
    <property type="entry name" value="Peptidase_M50"/>
    <property type="match status" value="1"/>
</dbReference>
<evidence type="ECO:0000256" key="2">
    <source>
        <dbReference type="ARBA" id="ARBA00007931"/>
    </source>
</evidence>
<evidence type="ECO:0000256" key="5">
    <source>
        <dbReference type="ARBA" id="ARBA00022670"/>
    </source>
</evidence>
<evidence type="ECO:0000256" key="9">
    <source>
        <dbReference type="ARBA" id="ARBA00022989"/>
    </source>
</evidence>
<keyword evidence="10 15" id="KW-0482">Metalloprotease</keyword>
<gene>
    <name evidence="15" type="ORF">Adt_33847</name>
</gene>
<dbReference type="AlphaFoldDB" id="A0ABD1QZY2"/>
<dbReference type="EMBL" id="JBFOLK010000010">
    <property type="protein sequence ID" value="KAL2480881.1"/>
    <property type="molecule type" value="Genomic_DNA"/>
</dbReference>
<feature type="region of interest" description="Disordered" evidence="12">
    <location>
        <begin position="63"/>
        <end position="113"/>
    </location>
</feature>
<evidence type="ECO:0000256" key="4">
    <source>
        <dbReference type="ARBA" id="ARBA00022640"/>
    </source>
</evidence>
<comment type="subcellular location">
    <subcellularLocation>
        <location evidence="1">Plastid</location>
        <location evidence="1">Chloroplast membrane</location>
        <topology evidence="1">Multi-pass membrane protein</topology>
    </subcellularLocation>
</comment>
<keyword evidence="8" id="KW-0809">Transit peptide</keyword>
<evidence type="ECO:0000313" key="16">
    <source>
        <dbReference type="Proteomes" id="UP001604336"/>
    </source>
</evidence>
<reference evidence="16" key="1">
    <citation type="submission" date="2024-07" db="EMBL/GenBank/DDBJ databases">
        <title>Two chromosome-level genome assemblies of Korean endemic species Abeliophyllum distichum and Forsythia ovata (Oleaceae).</title>
        <authorList>
            <person name="Jang H."/>
        </authorList>
    </citation>
    <scope>NUCLEOTIDE SEQUENCE [LARGE SCALE GENOMIC DNA]</scope>
</reference>
<feature type="compositionally biased region" description="Polar residues" evidence="12">
    <location>
        <begin position="103"/>
        <end position="113"/>
    </location>
</feature>
<evidence type="ECO:0000259" key="14">
    <source>
        <dbReference type="Pfam" id="PF02163"/>
    </source>
</evidence>
<dbReference type="PANTHER" id="PTHR31412">
    <property type="entry name" value="ZINC METALLOPROTEASE EGY1"/>
    <property type="match status" value="1"/>
</dbReference>